<name>A0ABT2MFR2_9MYCO</name>
<dbReference type="EMBL" id="JAODWD010000005">
    <property type="protein sequence ID" value="MCT7661107.1"/>
    <property type="molecule type" value="Genomic_DNA"/>
</dbReference>
<comment type="caution">
    <text evidence="2">The sequence shown here is derived from an EMBL/GenBank/DDBJ whole genome shotgun (WGS) entry which is preliminary data.</text>
</comment>
<proteinExistence type="predicted"/>
<feature type="region of interest" description="Disordered" evidence="1">
    <location>
        <begin position="293"/>
        <end position="315"/>
    </location>
</feature>
<keyword evidence="3" id="KW-1185">Reference proteome</keyword>
<dbReference type="Gene3D" id="3.40.50.2000">
    <property type="entry name" value="Glycogen Phosphorylase B"/>
    <property type="match status" value="2"/>
</dbReference>
<gene>
    <name evidence="2" type="ORF">N4S67_22130</name>
</gene>
<evidence type="ECO:0000313" key="2">
    <source>
        <dbReference type="EMBL" id="MCT7661107.1"/>
    </source>
</evidence>
<evidence type="ECO:0000313" key="3">
    <source>
        <dbReference type="Proteomes" id="UP001206639"/>
    </source>
</evidence>
<dbReference type="Proteomes" id="UP001206639">
    <property type="component" value="Unassembled WGS sequence"/>
</dbReference>
<feature type="compositionally biased region" description="Basic residues" evidence="1">
    <location>
        <begin position="306"/>
        <end position="315"/>
    </location>
</feature>
<dbReference type="RefSeq" id="WP_260995152.1">
    <property type="nucleotide sequence ID" value="NZ_JAODWD010000005.1"/>
</dbReference>
<evidence type="ECO:0008006" key="4">
    <source>
        <dbReference type="Google" id="ProtNLM"/>
    </source>
</evidence>
<organism evidence="2 3">
    <name type="scientific">Mycobacterium deserti</name>
    <dbReference type="NCBI Taxonomy" id="2978347"/>
    <lineage>
        <taxon>Bacteria</taxon>
        <taxon>Bacillati</taxon>
        <taxon>Actinomycetota</taxon>
        <taxon>Actinomycetes</taxon>
        <taxon>Mycobacteriales</taxon>
        <taxon>Mycobacteriaceae</taxon>
        <taxon>Mycobacterium</taxon>
    </lineage>
</organism>
<protein>
    <recommendedName>
        <fullName evidence="4">Glycosyltransferase subfamily 4-like N-terminal domain-containing protein</fullName>
    </recommendedName>
</protein>
<reference evidence="3" key="1">
    <citation type="submission" date="2023-07" db="EMBL/GenBank/DDBJ databases">
        <authorList>
            <person name="Deng Y."/>
            <person name="Zhang Y.-Q."/>
        </authorList>
    </citation>
    <scope>NUCLEOTIDE SEQUENCE [LARGE SCALE GENOMIC DNA]</scope>
    <source>
        <strain evidence="3">CPCC 205710</strain>
    </source>
</reference>
<sequence>MSDTDRVALLNDPVPRHVTVAGQWWPPRWLEPDYLRSRIADIDVLHVHFGFDSTPPMVLSDVCSTLAAHRVPLVVTVHDLCNPHLTDEGQHRARLDVLIREAATVITLTAGAADAIAGRWQRQAAVLHHPHVLPIDTVGAERALRPRPVVGVHAKHLRANVDPWPILDSLTALSGAFTIRLDLDDDALSSPRADGARDRLAHYAAAGVDVRVHPRFNDAQLVDYLNEIDVLVLPYRFGSHSGWVEACHDAGVRAVVPDCGFFHEQHADVTFGFDRNRLDEPSLHRAVETAVRQTSGSAGAVDHERRQRRKAQRHQVRHETVRIYRRLIVEKDAA</sequence>
<dbReference type="SUPFAM" id="SSF53756">
    <property type="entry name" value="UDP-Glycosyltransferase/glycogen phosphorylase"/>
    <property type="match status" value="1"/>
</dbReference>
<evidence type="ECO:0000256" key="1">
    <source>
        <dbReference type="SAM" id="MobiDB-lite"/>
    </source>
</evidence>
<accession>A0ABT2MFR2</accession>